<feature type="transmembrane region" description="Helical" evidence="2">
    <location>
        <begin position="28"/>
        <end position="55"/>
    </location>
</feature>
<dbReference type="HOGENOM" id="CLU_168480_0_0_1"/>
<keyword evidence="2" id="KW-1133">Transmembrane helix</keyword>
<keyword evidence="4" id="KW-1185">Reference proteome</keyword>
<dbReference type="DIP" id="DIP-26944N"/>
<dbReference type="AGR" id="WB:WBGene00016900"/>
<protein>
    <submittedName>
        <fullName evidence="3">Uncharacterized protein</fullName>
    </submittedName>
</protein>
<dbReference type="PaxDb" id="6239-C53C11.2"/>
<dbReference type="OMA" id="INMGICL"/>
<dbReference type="FunCoup" id="P91185">
    <property type="interactions" value="1624"/>
</dbReference>
<evidence type="ECO:0000256" key="2">
    <source>
        <dbReference type="SAM" id="Phobius"/>
    </source>
</evidence>
<dbReference type="EMBL" id="BX284606">
    <property type="protein sequence ID" value="CCD67926.1"/>
    <property type="molecule type" value="Genomic_DNA"/>
</dbReference>
<organism evidence="3 4">
    <name type="scientific">Caenorhabditis elegans</name>
    <dbReference type="NCBI Taxonomy" id="6239"/>
    <lineage>
        <taxon>Eukaryota</taxon>
        <taxon>Metazoa</taxon>
        <taxon>Ecdysozoa</taxon>
        <taxon>Nematoda</taxon>
        <taxon>Chromadorea</taxon>
        <taxon>Rhabditida</taxon>
        <taxon>Rhabditina</taxon>
        <taxon>Rhabditomorpha</taxon>
        <taxon>Rhabditoidea</taxon>
        <taxon>Rhabditidae</taxon>
        <taxon>Peloderinae</taxon>
        <taxon>Caenorhabditis</taxon>
    </lineage>
</organism>
<dbReference type="Proteomes" id="UP000001940">
    <property type="component" value="Chromosome X"/>
</dbReference>
<name>P91185_CAEEL</name>
<dbReference type="PIR" id="T25658">
    <property type="entry name" value="T25658"/>
</dbReference>
<dbReference type="eggNOG" id="ENOG502TGUU">
    <property type="taxonomic scope" value="Eukaryota"/>
</dbReference>
<evidence type="ECO:0000256" key="1">
    <source>
        <dbReference type="SAM" id="MobiDB-lite"/>
    </source>
</evidence>
<feature type="region of interest" description="Disordered" evidence="1">
    <location>
        <begin position="62"/>
        <end position="90"/>
    </location>
</feature>
<dbReference type="AlphaFoldDB" id="P91185"/>
<dbReference type="KEGG" id="cel:CELE_C53C11.2"/>
<dbReference type="InParanoid" id="P91185"/>
<dbReference type="WormBase" id="C53C11.2">
    <property type="protein sequence ID" value="CE04265"/>
    <property type="gene ID" value="WBGene00016900"/>
</dbReference>
<evidence type="ECO:0000313" key="3">
    <source>
        <dbReference type="EMBL" id="CCD67926.1"/>
    </source>
</evidence>
<proteinExistence type="predicted"/>
<evidence type="ECO:0000313" key="5">
    <source>
        <dbReference type="WormBase" id="C53C11.2"/>
    </source>
</evidence>
<dbReference type="GeneID" id="183755"/>
<evidence type="ECO:0000313" key="4">
    <source>
        <dbReference type="Proteomes" id="UP000001940"/>
    </source>
</evidence>
<sequence>MLLDEMLLPKTTQQNESCDDPMVQFMGINMGICLILTAIVAIAAILGCILLLLCVKFVTDRDERKTQAARNKISANEEKTESGSVTSGTNTTALITDERAALTTIVVVDENDM</sequence>
<gene>
    <name evidence="3 5" type="ORF">C53C11.2</name>
    <name evidence="3" type="ORF">CELE_C53C11.2</name>
</gene>
<dbReference type="CTD" id="183755"/>
<dbReference type="IntAct" id="P91185">
    <property type="interactions" value="1"/>
</dbReference>
<keyword evidence="2" id="KW-0472">Membrane</keyword>
<reference evidence="3 4" key="1">
    <citation type="journal article" date="1998" name="Science">
        <title>Genome sequence of the nematode C. elegans: a platform for investigating biology.</title>
        <authorList>
            <consortium name="The C. elegans sequencing consortium"/>
            <person name="Sulson J.E."/>
            <person name="Waterston R."/>
        </authorList>
    </citation>
    <scope>NUCLEOTIDE SEQUENCE [LARGE SCALE GENOMIC DNA]</scope>
    <source>
        <strain evidence="3 4">Bristol N2</strain>
    </source>
</reference>
<keyword evidence="2" id="KW-0812">Transmembrane</keyword>
<dbReference type="SMR" id="P91185"/>
<accession>P91185</accession>
<dbReference type="RefSeq" id="NP_510811.1">
    <property type="nucleotide sequence ID" value="NM_078410.4"/>
</dbReference>
<dbReference type="Bgee" id="WBGene00016900">
    <property type="expression patterns" value="Expressed in larva and 3 other cell types or tissues"/>
</dbReference>
<dbReference type="UCSC" id="C53C11.2">
    <property type="organism name" value="c. elegans"/>
</dbReference>